<dbReference type="Gene3D" id="1.10.287.130">
    <property type="match status" value="1"/>
</dbReference>
<keyword evidence="6 13" id="KW-0812">Transmembrane</keyword>
<feature type="domain" description="Histidine kinase" evidence="14">
    <location>
        <begin position="232"/>
        <end position="444"/>
    </location>
</feature>
<evidence type="ECO:0000256" key="6">
    <source>
        <dbReference type="ARBA" id="ARBA00022692"/>
    </source>
</evidence>
<evidence type="ECO:0000256" key="10">
    <source>
        <dbReference type="ARBA" id="ARBA00022989"/>
    </source>
</evidence>
<keyword evidence="10 13" id="KW-1133">Transmembrane helix</keyword>
<dbReference type="InterPro" id="IPR013727">
    <property type="entry name" value="2CSK_N"/>
</dbReference>
<protein>
    <recommendedName>
        <fullName evidence="3">histidine kinase</fullName>
        <ecNumber evidence="3">2.7.13.3</ecNumber>
    </recommendedName>
</protein>
<keyword evidence="4" id="KW-0597">Phosphoprotein</keyword>
<keyword evidence="7" id="KW-0547">Nucleotide-binding</keyword>
<dbReference type="Pfam" id="PF08521">
    <property type="entry name" value="2CSK_N"/>
    <property type="match status" value="1"/>
</dbReference>
<evidence type="ECO:0000313" key="17">
    <source>
        <dbReference type="Proteomes" id="UP001165524"/>
    </source>
</evidence>
<dbReference type="Pfam" id="PF00512">
    <property type="entry name" value="HisKA"/>
    <property type="match status" value="1"/>
</dbReference>
<evidence type="ECO:0000259" key="14">
    <source>
        <dbReference type="PROSITE" id="PS50109"/>
    </source>
</evidence>
<evidence type="ECO:0000256" key="4">
    <source>
        <dbReference type="ARBA" id="ARBA00022553"/>
    </source>
</evidence>
<evidence type="ECO:0000256" key="12">
    <source>
        <dbReference type="ARBA" id="ARBA00023136"/>
    </source>
</evidence>
<dbReference type="RefSeq" id="WP_246951309.1">
    <property type="nucleotide sequence ID" value="NZ_JALKII010000004.1"/>
</dbReference>
<comment type="catalytic activity">
    <reaction evidence="1">
        <text>ATP + protein L-histidine = ADP + protein N-phospho-L-histidine.</text>
        <dbReference type="EC" id="2.7.13.3"/>
    </reaction>
</comment>
<evidence type="ECO:0000256" key="3">
    <source>
        <dbReference type="ARBA" id="ARBA00012438"/>
    </source>
</evidence>
<dbReference type="SUPFAM" id="SSF47384">
    <property type="entry name" value="Homodimeric domain of signal transducing histidine kinase"/>
    <property type="match status" value="1"/>
</dbReference>
<feature type="domain" description="HAMP" evidence="15">
    <location>
        <begin position="172"/>
        <end position="224"/>
    </location>
</feature>
<dbReference type="InterPro" id="IPR003594">
    <property type="entry name" value="HATPase_dom"/>
</dbReference>
<accession>A0ABT0E6X9</accession>
<sequence length="447" mass="47811">MSLRLRTVLITGAALAALWLLAAAWMVAGAQVRLEQTLDQRLAMSARMVSGLLQRSMLPSVSIPEGGPDAAVRVGTAEGIACQVRSMRGEVLAQTDGAPAAVFGADRSGYALLEHDGQRWRTFTLRDGDYQITTADRVDERQALLRQMRSATGVPFLIASIGGLLALWTGIARGLAPLGALRRVLKERGENDTRPITLERTPPELQPVLGAMNDLLARLAGALASQRAFTDAAAHELRTPLTAVDTHLQVLRLTTDKAGREASLQQAEEAVRRLSRTLDQMMLLARAEAAVADGDTAASVGAVVEEVIRRLPSTDQHRVRLVSHADAPSLVPRSMLESAVRNLVDNALRYSPPGSPVVVTLQCDTSAAQFTIDIADRGPGLAEEQLAQAGRRFWRGDHRPGRENGSGLGISIVRAIAEHFGGGFSLAPREGGGLIARLQIPVASESR</sequence>
<dbReference type="PROSITE" id="PS50109">
    <property type="entry name" value="HIS_KIN"/>
    <property type="match status" value="1"/>
</dbReference>
<dbReference type="EC" id="2.7.13.3" evidence="3"/>
<dbReference type="PANTHER" id="PTHR45436">
    <property type="entry name" value="SENSOR HISTIDINE KINASE YKOH"/>
    <property type="match status" value="1"/>
</dbReference>
<evidence type="ECO:0000256" key="13">
    <source>
        <dbReference type="SAM" id="Phobius"/>
    </source>
</evidence>
<proteinExistence type="predicted"/>
<name>A0ABT0E6X9_9GAMM</name>
<keyword evidence="5" id="KW-0808">Transferase</keyword>
<keyword evidence="17" id="KW-1185">Reference proteome</keyword>
<evidence type="ECO:0000259" key="15">
    <source>
        <dbReference type="PROSITE" id="PS50885"/>
    </source>
</evidence>
<keyword evidence="9 16" id="KW-0067">ATP-binding</keyword>
<evidence type="ECO:0000256" key="7">
    <source>
        <dbReference type="ARBA" id="ARBA00022741"/>
    </source>
</evidence>
<evidence type="ECO:0000313" key="16">
    <source>
        <dbReference type="EMBL" id="MCK0537579.1"/>
    </source>
</evidence>
<dbReference type="Pfam" id="PF02518">
    <property type="entry name" value="HATPase_c"/>
    <property type="match status" value="1"/>
</dbReference>
<dbReference type="InterPro" id="IPR003661">
    <property type="entry name" value="HisK_dim/P_dom"/>
</dbReference>
<dbReference type="InterPro" id="IPR004358">
    <property type="entry name" value="Sig_transdc_His_kin-like_C"/>
</dbReference>
<reference evidence="16" key="1">
    <citation type="submission" date="2022-04" db="EMBL/GenBank/DDBJ databases">
        <title>Alcanivorax sp. CY1518 draft genome sequence.</title>
        <authorList>
            <person name="Zhao G."/>
            <person name="An M."/>
        </authorList>
    </citation>
    <scope>NUCLEOTIDE SEQUENCE</scope>
    <source>
        <strain evidence="16">CY1518</strain>
    </source>
</reference>
<feature type="transmembrane region" description="Helical" evidence="13">
    <location>
        <begin position="154"/>
        <end position="176"/>
    </location>
</feature>
<gene>
    <name evidence="16" type="ORF">MU846_07635</name>
</gene>
<dbReference type="InterPro" id="IPR036097">
    <property type="entry name" value="HisK_dim/P_sf"/>
</dbReference>
<evidence type="ECO:0000256" key="9">
    <source>
        <dbReference type="ARBA" id="ARBA00022840"/>
    </source>
</evidence>
<evidence type="ECO:0000256" key="1">
    <source>
        <dbReference type="ARBA" id="ARBA00000085"/>
    </source>
</evidence>
<keyword evidence="12 13" id="KW-0472">Membrane</keyword>
<keyword evidence="8" id="KW-0418">Kinase</keyword>
<dbReference type="SMART" id="SM00388">
    <property type="entry name" value="HisKA"/>
    <property type="match status" value="1"/>
</dbReference>
<dbReference type="Proteomes" id="UP001165524">
    <property type="component" value="Unassembled WGS sequence"/>
</dbReference>
<dbReference type="EMBL" id="JALKII010000004">
    <property type="protein sequence ID" value="MCK0537579.1"/>
    <property type="molecule type" value="Genomic_DNA"/>
</dbReference>
<keyword evidence="11" id="KW-0902">Two-component regulatory system</keyword>
<comment type="subcellular location">
    <subcellularLocation>
        <location evidence="2">Membrane</location>
        <topology evidence="2">Multi-pass membrane protein</topology>
    </subcellularLocation>
</comment>
<evidence type="ECO:0000256" key="5">
    <source>
        <dbReference type="ARBA" id="ARBA00022679"/>
    </source>
</evidence>
<evidence type="ECO:0000256" key="2">
    <source>
        <dbReference type="ARBA" id="ARBA00004141"/>
    </source>
</evidence>
<evidence type="ECO:0000256" key="8">
    <source>
        <dbReference type="ARBA" id="ARBA00022777"/>
    </source>
</evidence>
<dbReference type="SMART" id="SM00387">
    <property type="entry name" value="HATPase_c"/>
    <property type="match status" value="1"/>
</dbReference>
<dbReference type="InterPro" id="IPR050428">
    <property type="entry name" value="TCS_sensor_his_kinase"/>
</dbReference>
<dbReference type="PRINTS" id="PR00344">
    <property type="entry name" value="BCTRLSENSOR"/>
</dbReference>
<comment type="caution">
    <text evidence="16">The sequence shown here is derived from an EMBL/GenBank/DDBJ whole genome shotgun (WGS) entry which is preliminary data.</text>
</comment>
<dbReference type="InterPro" id="IPR036890">
    <property type="entry name" value="HATPase_C_sf"/>
</dbReference>
<dbReference type="InterPro" id="IPR005467">
    <property type="entry name" value="His_kinase_dom"/>
</dbReference>
<dbReference type="GO" id="GO:0005524">
    <property type="term" value="F:ATP binding"/>
    <property type="evidence" value="ECO:0007669"/>
    <property type="project" value="UniProtKB-KW"/>
</dbReference>
<dbReference type="InterPro" id="IPR003660">
    <property type="entry name" value="HAMP_dom"/>
</dbReference>
<dbReference type="PANTHER" id="PTHR45436:SF14">
    <property type="entry name" value="SENSOR PROTEIN QSEC"/>
    <property type="match status" value="1"/>
</dbReference>
<organism evidence="16 17">
    <name type="scientific">Alcanivorax quisquiliarum</name>
    <dbReference type="NCBI Taxonomy" id="2933565"/>
    <lineage>
        <taxon>Bacteria</taxon>
        <taxon>Pseudomonadati</taxon>
        <taxon>Pseudomonadota</taxon>
        <taxon>Gammaproteobacteria</taxon>
        <taxon>Oceanospirillales</taxon>
        <taxon>Alcanivoracaceae</taxon>
        <taxon>Alcanivorax</taxon>
    </lineage>
</organism>
<dbReference type="CDD" id="cd00082">
    <property type="entry name" value="HisKA"/>
    <property type="match status" value="1"/>
</dbReference>
<dbReference type="Gene3D" id="3.30.565.10">
    <property type="entry name" value="Histidine kinase-like ATPase, C-terminal domain"/>
    <property type="match status" value="1"/>
</dbReference>
<evidence type="ECO:0000256" key="11">
    <source>
        <dbReference type="ARBA" id="ARBA00023012"/>
    </source>
</evidence>
<dbReference type="PROSITE" id="PS50885">
    <property type="entry name" value="HAMP"/>
    <property type="match status" value="1"/>
</dbReference>
<dbReference type="SUPFAM" id="SSF55874">
    <property type="entry name" value="ATPase domain of HSP90 chaperone/DNA topoisomerase II/histidine kinase"/>
    <property type="match status" value="1"/>
</dbReference>